<dbReference type="Pfam" id="PF07679">
    <property type="entry name" value="I-set"/>
    <property type="match status" value="2"/>
</dbReference>
<evidence type="ECO:0000256" key="11">
    <source>
        <dbReference type="ARBA" id="ARBA00038361"/>
    </source>
</evidence>
<dbReference type="Proteomes" id="UP000314987">
    <property type="component" value="Unassembled WGS sequence"/>
</dbReference>
<dbReference type="Pfam" id="PF07686">
    <property type="entry name" value="V-set"/>
    <property type="match status" value="1"/>
</dbReference>
<comment type="subcellular location">
    <subcellularLocation>
        <location evidence="1">Membrane</location>
        <topology evidence="1">Single-pass type I membrane protein</topology>
    </subcellularLocation>
</comment>
<organism evidence="16 17">
    <name type="scientific">Vombatus ursinus</name>
    <name type="common">Common wombat</name>
    <dbReference type="NCBI Taxonomy" id="29139"/>
    <lineage>
        <taxon>Eukaryota</taxon>
        <taxon>Metazoa</taxon>
        <taxon>Chordata</taxon>
        <taxon>Craniata</taxon>
        <taxon>Vertebrata</taxon>
        <taxon>Euteleostomi</taxon>
        <taxon>Mammalia</taxon>
        <taxon>Metatheria</taxon>
        <taxon>Diprotodontia</taxon>
        <taxon>Vombatidae</taxon>
        <taxon>Vombatus</taxon>
    </lineage>
</organism>
<dbReference type="InterPro" id="IPR013783">
    <property type="entry name" value="Ig-like_fold"/>
</dbReference>
<dbReference type="GO" id="GO:0033691">
    <property type="term" value="F:sialic acid binding"/>
    <property type="evidence" value="ECO:0007669"/>
    <property type="project" value="TreeGrafter"/>
</dbReference>
<dbReference type="Ensembl" id="ENSVURT00010012848.1">
    <property type="protein sequence ID" value="ENSVURP00010011315.1"/>
    <property type="gene ID" value="ENSVURG00010008742.1"/>
</dbReference>
<evidence type="ECO:0000256" key="12">
    <source>
        <dbReference type="SAM" id="MobiDB-lite"/>
    </source>
</evidence>
<comment type="similarity">
    <text evidence="11">Belongs to the immunoglobulin superfamily. SIGLEC (sialic acid binding Ig-like lectin) family.</text>
</comment>
<dbReference type="SUPFAM" id="SSF48726">
    <property type="entry name" value="Immunoglobulin"/>
    <property type="match status" value="5"/>
</dbReference>
<keyword evidence="7 13" id="KW-0472">Membrane</keyword>
<evidence type="ECO:0000256" key="3">
    <source>
        <dbReference type="ARBA" id="ARBA00022729"/>
    </source>
</evidence>
<dbReference type="GeneID" id="114040203"/>
<dbReference type="InterPro" id="IPR007110">
    <property type="entry name" value="Ig-like_dom"/>
</dbReference>
<dbReference type="OMA" id="QDVSECV"/>
<keyword evidence="4" id="KW-0430">Lectin</keyword>
<reference evidence="17" key="1">
    <citation type="submission" date="2018-12" db="EMBL/GenBank/DDBJ databases">
        <authorList>
            <person name="Yazar S."/>
        </authorList>
    </citation>
    <scope>NUCLEOTIDE SEQUENCE [LARGE SCALE GENOMIC DNA]</scope>
</reference>
<name>A0A4X2KPK2_VOMUR</name>
<sequence length="649" mass="72292">MLLLLLLLLLLLSLSESQYQRGYKLQVSLSETVQEGLCIYIPCTFVYPDSWMVTRSAMIHGYWFRKRSQFLEDVLVATNNQNREVEKEAMGRFHLVGDPMEYNCSLRITDVQKKDDGHYFFRMERGWREKFSYLNYQVNLNVRALTEKPDIFIPEILEPGHSVTLMCAAPWICREGTPPTFSWTGAAVSNLRPSRETPYFSELTLIPRPQDHGTNLTCRMTFPGAGVSTETTIPLNVAYPLRKLEISVDQENGRGMETSSNFSILKDESSRLLCQADSNPPAILRWAHGGRVVLSSWSSDAGILVLQLPHLGVKDGGEYSCQAQYRMETQHVSLNLSVLYAPENLKVSALGPNKTVAILGNASSLVVLVGESLQLECVADSSPPAYMNWVKGSQPLNSSLPSSPGILCLELSHIQPEDGGEYTCQAQNPWGTQHISLNLSVQYPPRLFDPFCSWADEGLLCTCSIQAEPTPSLIWWVGERTVEDNGNNDLLQVMSTTSGAWTNSSLILRQKQDLDLSLRCEGRNQHGAHSLLVLIVSDRASVAALEFSKGALLGAGIMALLIVCLILAYKKFLRKKQLETGEVGITDSQSNEEADYVNVDTNQGRKPGPPPPDPVTQDPPEELHYASINFRRLNPKNQGESTEYSEIKF</sequence>
<keyword evidence="17" id="KW-1185">Reference proteome</keyword>
<evidence type="ECO:0000256" key="8">
    <source>
        <dbReference type="ARBA" id="ARBA00023157"/>
    </source>
</evidence>
<keyword evidence="3 14" id="KW-0732">Signal</keyword>
<dbReference type="GO" id="GO:0007155">
    <property type="term" value="P:cell adhesion"/>
    <property type="evidence" value="ECO:0007669"/>
    <property type="project" value="UniProtKB-KW"/>
</dbReference>
<feature type="signal peptide" evidence="14">
    <location>
        <begin position="1"/>
        <end position="17"/>
    </location>
</feature>
<dbReference type="Gene3D" id="2.60.40.10">
    <property type="entry name" value="Immunoglobulins"/>
    <property type="match status" value="4"/>
</dbReference>
<dbReference type="InterPro" id="IPR013098">
    <property type="entry name" value="Ig_I-set"/>
</dbReference>
<reference evidence="16" key="2">
    <citation type="submission" date="2025-08" db="UniProtKB">
        <authorList>
            <consortium name="Ensembl"/>
        </authorList>
    </citation>
    <scope>IDENTIFICATION</scope>
</reference>
<keyword evidence="6 13" id="KW-1133">Transmembrane helix</keyword>
<feature type="region of interest" description="Disordered" evidence="12">
    <location>
        <begin position="589"/>
        <end position="622"/>
    </location>
</feature>
<dbReference type="GO" id="GO:0005886">
    <property type="term" value="C:plasma membrane"/>
    <property type="evidence" value="ECO:0007669"/>
    <property type="project" value="TreeGrafter"/>
</dbReference>
<dbReference type="InterPro" id="IPR003599">
    <property type="entry name" value="Ig_sub"/>
</dbReference>
<dbReference type="FunFam" id="2.60.40.10:FF:000829">
    <property type="entry name" value="Sialic acid-binding Ig-like lectin 8"/>
    <property type="match status" value="1"/>
</dbReference>
<dbReference type="SMART" id="SM00408">
    <property type="entry name" value="IGc2"/>
    <property type="match status" value="2"/>
</dbReference>
<keyword evidence="2 13" id="KW-0812">Transmembrane</keyword>
<evidence type="ECO:0000259" key="15">
    <source>
        <dbReference type="PROSITE" id="PS50835"/>
    </source>
</evidence>
<evidence type="ECO:0000256" key="7">
    <source>
        <dbReference type="ARBA" id="ARBA00023136"/>
    </source>
</evidence>
<dbReference type="OrthoDB" id="10012075at2759"/>
<reference evidence="16" key="3">
    <citation type="submission" date="2025-09" db="UniProtKB">
        <authorList>
            <consortium name="Ensembl"/>
        </authorList>
    </citation>
    <scope>IDENTIFICATION</scope>
</reference>
<evidence type="ECO:0000256" key="13">
    <source>
        <dbReference type="SAM" id="Phobius"/>
    </source>
</evidence>
<dbReference type="InterPro" id="IPR003598">
    <property type="entry name" value="Ig_sub2"/>
</dbReference>
<evidence type="ECO:0000313" key="16">
    <source>
        <dbReference type="Ensembl" id="ENSVURP00010011315.1"/>
    </source>
</evidence>
<evidence type="ECO:0000256" key="1">
    <source>
        <dbReference type="ARBA" id="ARBA00004479"/>
    </source>
</evidence>
<evidence type="ECO:0000256" key="10">
    <source>
        <dbReference type="ARBA" id="ARBA00023319"/>
    </source>
</evidence>
<dbReference type="PROSITE" id="PS50835">
    <property type="entry name" value="IG_LIKE"/>
    <property type="match status" value="3"/>
</dbReference>
<evidence type="ECO:0000256" key="6">
    <source>
        <dbReference type="ARBA" id="ARBA00022989"/>
    </source>
</evidence>
<feature type="transmembrane region" description="Helical" evidence="13">
    <location>
        <begin position="550"/>
        <end position="569"/>
    </location>
</feature>
<dbReference type="InterPro" id="IPR051036">
    <property type="entry name" value="SIGLEC"/>
</dbReference>
<dbReference type="RefSeq" id="XP_027714023.1">
    <property type="nucleotide sequence ID" value="XM_027858222.1"/>
</dbReference>
<feature type="chain" id="PRO_5021333094" description="Ig-like domain-containing protein" evidence="14">
    <location>
        <begin position="18"/>
        <end position="649"/>
    </location>
</feature>
<evidence type="ECO:0000313" key="17">
    <source>
        <dbReference type="Proteomes" id="UP000314987"/>
    </source>
</evidence>
<evidence type="ECO:0000256" key="14">
    <source>
        <dbReference type="SAM" id="SignalP"/>
    </source>
</evidence>
<dbReference type="PANTHER" id="PTHR12035">
    <property type="entry name" value="SIALIC ACID BINDING IMMUNOGLOBULIN-LIKE LECTIN"/>
    <property type="match status" value="1"/>
</dbReference>
<evidence type="ECO:0000256" key="4">
    <source>
        <dbReference type="ARBA" id="ARBA00022734"/>
    </source>
</evidence>
<keyword evidence="5" id="KW-0130">Cell adhesion</keyword>
<proteinExistence type="inferred from homology"/>
<evidence type="ECO:0000256" key="2">
    <source>
        <dbReference type="ARBA" id="ARBA00022692"/>
    </source>
</evidence>
<dbReference type="STRING" id="29139.ENSVURP00010011315"/>
<feature type="domain" description="Ig-like" evidence="15">
    <location>
        <begin position="149"/>
        <end position="232"/>
    </location>
</feature>
<feature type="domain" description="Ig-like" evidence="15">
    <location>
        <begin position="234"/>
        <end position="337"/>
    </location>
</feature>
<gene>
    <name evidence="16" type="primary">LOC114040203</name>
</gene>
<dbReference type="InterPro" id="IPR013106">
    <property type="entry name" value="Ig_V-set"/>
</dbReference>
<feature type="domain" description="Ig-like" evidence="15">
    <location>
        <begin position="352"/>
        <end position="442"/>
    </location>
</feature>
<keyword evidence="10" id="KW-0393">Immunoglobulin domain</keyword>
<dbReference type="GO" id="GO:0030246">
    <property type="term" value="F:carbohydrate binding"/>
    <property type="evidence" value="ECO:0007669"/>
    <property type="project" value="UniProtKB-KW"/>
</dbReference>
<keyword evidence="9" id="KW-0325">Glycoprotein</keyword>
<dbReference type="GeneTree" id="ENSGT01150000286907"/>
<dbReference type="InterPro" id="IPR036179">
    <property type="entry name" value="Ig-like_dom_sf"/>
</dbReference>
<dbReference type="AlphaFoldDB" id="A0A4X2KPK2"/>
<evidence type="ECO:0000256" key="5">
    <source>
        <dbReference type="ARBA" id="ARBA00022889"/>
    </source>
</evidence>
<accession>A0A4X2KPK2</accession>
<keyword evidence="8" id="KW-1015">Disulfide bond</keyword>
<dbReference type="SMART" id="SM00409">
    <property type="entry name" value="IG"/>
    <property type="match status" value="4"/>
</dbReference>
<dbReference type="PANTHER" id="PTHR12035:SF125">
    <property type="entry name" value="SIALIC ACID-BINDING IG-LIKE LECTIN 5"/>
    <property type="match status" value="1"/>
</dbReference>
<protein>
    <recommendedName>
        <fullName evidence="15">Ig-like domain-containing protein</fullName>
    </recommendedName>
</protein>
<evidence type="ECO:0000256" key="9">
    <source>
        <dbReference type="ARBA" id="ARBA00023180"/>
    </source>
</evidence>